<organism evidence="2 3">
    <name type="scientific">Eutypa lata (strain UCR-EL1)</name>
    <name type="common">Grapevine dieback disease fungus</name>
    <name type="synonym">Eutypa armeniacae</name>
    <dbReference type="NCBI Taxonomy" id="1287681"/>
    <lineage>
        <taxon>Eukaryota</taxon>
        <taxon>Fungi</taxon>
        <taxon>Dikarya</taxon>
        <taxon>Ascomycota</taxon>
        <taxon>Pezizomycotina</taxon>
        <taxon>Sordariomycetes</taxon>
        <taxon>Xylariomycetidae</taxon>
        <taxon>Xylariales</taxon>
        <taxon>Diatrypaceae</taxon>
        <taxon>Eutypa</taxon>
    </lineage>
</organism>
<accession>M7T864</accession>
<dbReference type="AlphaFoldDB" id="M7T864"/>
<gene>
    <name evidence="2" type="ORF">UCREL1_10215</name>
</gene>
<evidence type="ECO:0000313" key="2">
    <source>
        <dbReference type="EMBL" id="EMR62845.1"/>
    </source>
</evidence>
<dbReference type="Proteomes" id="UP000012174">
    <property type="component" value="Unassembled WGS sequence"/>
</dbReference>
<reference evidence="3" key="1">
    <citation type="journal article" date="2013" name="Genome Announc.">
        <title>Draft genome sequence of the grapevine dieback fungus Eutypa lata UCR-EL1.</title>
        <authorList>
            <person name="Blanco-Ulate B."/>
            <person name="Rolshausen P.E."/>
            <person name="Cantu D."/>
        </authorList>
    </citation>
    <scope>NUCLEOTIDE SEQUENCE [LARGE SCALE GENOMIC DNA]</scope>
    <source>
        <strain evidence="3">UCR-EL1</strain>
    </source>
</reference>
<evidence type="ECO:0000256" key="1">
    <source>
        <dbReference type="SAM" id="SignalP"/>
    </source>
</evidence>
<feature type="chain" id="PRO_5004085364" evidence="1">
    <location>
        <begin position="18"/>
        <end position="138"/>
    </location>
</feature>
<protein>
    <submittedName>
        <fullName evidence="2">Uncharacterized protein</fullName>
    </submittedName>
</protein>
<dbReference type="OrthoDB" id="10384982at2759"/>
<feature type="signal peptide" evidence="1">
    <location>
        <begin position="1"/>
        <end position="17"/>
    </location>
</feature>
<dbReference type="EMBL" id="KB707360">
    <property type="protein sequence ID" value="EMR62845.1"/>
    <property type="molecule type" value="Genomic_DNA"/>
</dbReference>
<proteinExistence type="predicted"/>
<dbReference type="KEGG" id="ela:UCREL1_10215"/>
<name>M7T864_EUTLA</name>
<keyword evidence="3" id="KW-1185">Reference proteome</keyword>
<keyword evidence="1" id="KW-0732">Signal</keyword>
<evidence type="ECO:0000313" key="3">
    <source>
        <dbReference type="Proteomes" id="UP000012174"/>
    </source>
</evidence>
<dbReference type="HOGENOM" id="CLU_1855270_0_0_1"/>
<sequence>MYFTGIFASALVATASAATIQHQHQQQASALSARQFEGGTCTFEMEQFKPSPEKIEHFTGRGLDGSGEPISFFDMDFEYGGYPVVMRGFPEFFLVVKKDDDDVAPVQYQYLAQKWASDDTEWCSQTAVMEMGDLPVED</sequence>